<dbReference type="EMBL" id="KT163624">
    <property type="protein sequence ID" value="AKN21574.1"/>
    <property type="molecule type" value="mRNA"/>
</dbReference>
<reference evidence="11" key="1">
    <citation type="journal article" date="2015" name="Elife">
        <title>Stem cells and fluid flow drive cyst formation in an invertebrate excretory organ.</title>
        <authorList>
            <person name="Thi-Kim Vu H."/>
            <person name="Rink J.C."/>
            <person name="McKinney S.A."/>
            <person name="McClain M."/>
            <person name="Lakshmanaperumal N."/>
            <person name="Alexander R."/>
            <person name="Sanchez Alvarado A."/>
        </authorList>
    </citation>
    <scope>NUCLEOTIDE SEQUENCE</scope>
</reference>
<feature type="transmembrane region" description="Helical" evidence="10">
    <location>
        <begin position="6"/>
        <end position="26"/>
    </location>
</feature>
<evidence type="ECO:0000256" key="2">
    <source>
        <dbReference type="ARBA" id="ARBA00006375"/>
    </source>
</evidence>
<dbReference type="PANTHER" id="PTHR45667">
    <property type="entry name" value="S-ADENOSYLMETHIONINE MITOCHONDRIAL CARRIER PROTEIN"/>
    <property type="match status" value="1"/>
</dbReference>
<evidence type="ECO:0000256" key="5">
    <source>
        <dbReference type="ARBA" id="ARBA00022737"/>
    </source>
</evidence>
<dbReference type="InterPro" id="IPR018108">
    <property type="entry name" value="MCP_transmembrane"/>
</dbReference>
<name>A0A0H3YJB7_SCHMD</name>
<feature type="transmembrane region" description="Helical" evidence="10">
    <location>
        <begin position="241"/>
        <end position="259"/>
    </location>
</feature>
<dbReference type="PROSITE" id="PS50920">
    <property type="entry name" value="SOLCAR"/>
    <property type="match status" value="3"/>
</dbReference>
<organism evidence="11">
    <name type="scientific">Schmidtea mediterranea</name>
    <name type="common">Freshwater planarian flatworm</name>
    <dbReference type="NCBI Taxonomy" id="79327"/>
    <lineage>
        <taxon>Eukaryota</taxon>
        <taxon>Metazoa</taxon>
        <taxon>Spiralia</taxon>
        <taxon>Lophotrochozoa</taxon>
        <taxon>Platyhelminthes</taxon>
        <taxon>Rhabditophora</taxon>
        <taxon>Seriata</taxon>
        <taxon>Tricladida</taxon>
        <taxon>Continenticola</taxon>
        <taxon>Geoplanoidea</taxon>
        <taxon>Dugesiidae</taxon>
        <taxon>Schmidtea</taxon>
    </lineage>
</organism>
<keyword evidence="4 8" id="KW-0812">Transmembrane</keyword>
<sequence>MVATEIISITSGAVAGLVTDSILYPIDTIKTRIQSTRTILKSNLYKNLFSGIPTVIAASAPNAAVFFLSYEFIKKLNNQSTCPVITSLAATGGEISACLIRCPFEVIKQRSQDQPKLKLYQVTMNTISENGILRGLYRGYFTMVFREIPFSIIQFPIWEHLKKNLKERQNNEPLKSWQSAICGFFAGGTAAVLTTPLDVAKTRIMIAEKGSFYYSGSLIKSLGIIFQESGIRGLFFGVGPRFIQISCGGAIFLGVYDFVRNSMMA</sequence>
<evidence type="ECO:0000256" key="9">
    <source>
        <dbReference type="RuleBase" id="RU000488"/>
    </source>
</evidence>
<evidence type="ECO:0000256" key="7">
    <source>
        <dbReference type="ARBA" id="ARBA00023136"/>
    </source>
</evidence>
<proteinExistence type="evidence at transcript level"/>
<feature type="transmembrane region" description="Helical" evidence="10">
    <location>
        <begin position="47"/>
        <end position="70"/>
    </location>
</feature>
<dbReference type="Pfam" id="PF00153">
    <property type="entry name" value="Mito_carr"/>
    <property type="match status" value="3"/>
</dbReference>
<evidence type="ECO:0000256" key="6">
    <source>
        <dbReference type="ARBA" id="ARBA00022989"/>
    </source>
</evidence>
<keyword evidence="7 8" id="KW-0472">Membrane</keyword>
<dbReference type="Gene3D" id="1.50.40.10">
    <property type="entry name" value="Mitochondrial carrier domain"/>
    <property type="match status" value="1"/>
</dbReference>
<dbReference type="AlphaFoldDB" id="A0A0H3YJB7"/>
<gene>
    <name evidence="11" type="primary">slc25a-6</name>
</gene>
<keyword evidence="5" id="KW-0677">Repeat</keyword>
<evidence type="ECO:0000256" key="1">
    <source>
        <dbReference type="ARBA" id="ARBA00004141"/>
    </source>
</evidence>
<evidence type="ECO:0000256" key="4">
    <source>
        <dbReference type="ARBA" id="ARBA00022692"/>
    </source>
</evidence>
<feature type="repeat" description="Solcar" evidence="8">
    <location>
        <begin position="174"/>
        <end position="262"/>
    </location>
</feature>
<dbReference type="SUPFAM" id="SSF103506">
    <property type="entry name" value="Mitochondrial carrier"/>
    <property type="match status" value="1"/>
</dbReference>
<evidence type="ECO:0000256" key="3">
    <source>
        <dbReference type="ARBA" id="ARBA00022448"/>
    </source>
</evidence>
<keyword evidence="6 10" id="KW-1133">Transmembrane helix</keyword>
<dbReference type="InterPro" id="IPR023395">
    <property type="entry name" value="MCP_dom_sf"/>
</dbReference>
<comment type="subcellular location">
    <subcellularLocation>
        <location evidence="1">Membrane</location>
        <topology evidence="1">Multi-pass membrane protein</topology>
    </subcellularLocation>
</comment>
<protein>
    <submittedName>
        <fullName evidence="11">Slc25a-6</fullName>
    </submittedName>
</protein>
<evidence type="ECO:0000313" key="11">
    <source>
        <dbReference type="EMBL" id="AKN21574.1"/>
    </source>
</evidence>
<dbReference type="OrthoDB" id="276989at2759"/>
<feature type="repeat" description="Solcar" evidence="8">
    <location>
        <begin position="81"/>
        <end position="164"/>
    </location>
</feature>
<feature type="repeat" description="Solcar" evidence="8">
    <location>
        <begin position="3"/>
        <end position="76"/>
    </location>
</feature>
<accession>A0A0H3YJB7</accession>
<dbReference type="GO" id="GO:0016020">
    <property type="term" value="C:membrane"/>
    <property type="evidence" value="ECO:0007669"/>
    <property type="project" value="UniProtKB-SubCell"/>
</dbReference>
<keyword evidence="3 9" id="KW-0813">Transport</keyword>
<comment type="similarity">
    <text evidence="2 9">Belongs to the mitochondrial carrier (TC 2.A.29) family.</text>
</comment>
<evidence type="ECO:0000256" key="8">
    <source>
        <dbReference type="PROSITE-ProRule" id="PRU00282"/>
    </source>
</evidence>
<evidence type="ECO:0000256" key="10">
    <source>
        <dbReference type="SAM" id="Phobius"/>
    </source>
</evidence>